<evidence type="ECO:0000313" key="5">
    <source>
        <dbReference type="EMBL" id="MFC5583975.1"/>
    </source>
</evidence>
<name>A0ABW0T3R5_9HYPH</name>
<evidence type="ECO:0000259" key="4">
    <source>
        <dbReference type="Pfam" id="PF04586"/>
    </source>
</evidence>
<dbReference type="Proteomes" id="UP001596107">
    <property type="component" value="Unassembled WGS sequence"/>
</dbReference>
<feature type="domain" description="Prohead serine protease" evidence="4">
    <location>
        <begin position="22"/>
        <end position="161"/>
    </location>
</feature>
<reference evidence="6" key="1">
    <citation type="journal article" date="2019" name="Int. J. Syst. Evol. Microbiol.">
        <title>The Global Catalogue of Microorganisms (GCM) 10K type strain sequencing project: providing services to taxonomists for standard genome sequencing and annotation.</title>
        <authorList>
            <consortium name="The Broad Institute Genomics Platform"/>
            <consortium name="The Broad Institute Genome Sequencing Center for Infectious Disease"/>
            <person name="Wu L."/>
            <person name="Ma J."/>
        </authorList>
    </citation>
    <scope>NUCLEOTIDE SEQUENCE [LARGE SCALE GENOMIC DNA]</scope>
    <source>
        <strain evidence="6">JCM 3366</strain>
    </source>
</reference>
<proteinExistence type="predicted"/>
<keyword evidence="3" id="KW-0378">Hydrolase</keyword>
<dbReference type="SUPFAM" id="SSF50789">
    <property type="entry name" value="Herpes virus serine proteinase, assemblin"/>
    <property type="match status" value="1"/>
</dbReference>
<sequence>MQAKIAPIPDERKYAGLDLETVKADGTFSGYASLFGKVDLGRDAVERGAFSRSLERRGPGGVRMLFQHNPNQPIGTWEELREDARGLLVRGRLALGVAKAREVWELMRDRALDGLSIGFRTVKAKTEAKTGVRHIVEADLWEISVVTFPMLPEARVDEVKTEGRDAPLPTAREFERWLTRDAGLTRREARLVIAKGFCALRRERDAVRGIDDGLAALIRKAARMFND</sequence>
<dbReference type="GO" id="GO:0008233">
    <property type="term" value="F:peptidase activity"/>
    <property type="evidence" value="ECO:0007669"/>
    <property type="project" value="UniProtKB-KW"/>
</dbReference>
<evidence type="ECO:0000256" key="3">
    <source>
        <dbReference type="ARBA" id="ARBA00022801"/>
    </source>
</evidence>
<dbReference type="RefSeq" id="WP_223020188.1">
    <property type="nucleotide sequence ID" value="NZ_CP078143.1"/>
</dbReference>
<dbReference type="GO" id="GO:0006508">
    <property type="term" value="P:proteolysis"/>
    <property type="evidence" value="ECO:0007669"/>
    <property type="project" value="UniProtKB-KW"/>
</dbReference>
<keyword evidence="1" id="KW-1188">Viral release from host cell</keyword>
<keyword evidence="2 5" id="KW-0645">Protease</keyword>
<keyword evidence="6" id="KW-1185">Reference proteome</keyword>
<evidence type="ECO:0000256" key="1">
    <source>
        <dbReference type="ARBA" id="ARBA00022612"/>
    </source>
</evidence>
<accession>A0ABW0T3R5</accession>
<evidence type="ECO:0000256" key="2">
    <source>
        <dbReference type="ARBA" id="ARBA00022670"/>
    </source>
</evidence>
<dbReference type="Pfam" id="PF04586">
    <property type="entry name" value="Peptidase_S78"/>
    <property type="match status" value="1"/>
</dbReference>
<protein>
    <submittedName>
        <fullName evidence="5">HK97 family phage prohead protease</fullName>
    </submittedName>
</protein>
<dbReference type="NCBIfam" id="TIGR01543">
    <property type="entry name" value="proheadase_HK97"/>
    <property type="match status" value="1"/>
</dbReference>
<organism evidence="5 6">
    <name type="scientific">Nitratireductor kimnyeongensis</name>
    <dbReference type="NCBI Taxonomy" id="430679"/>
    <lineage>
        <taxon>Bacteria</taxon>
        <taxon>Pseudomonadati</taxon>
        <taxon>Pseudomonadota</taxon>
        <taxon>Alphaproteobacteria</taxon>
        <taxon>Hyphomicrobiales</taxon>
        <taxon>Phyllobacteriaceae</taxon>
        <taxon>Nitratireductor</taxon>
    </lineage>
</organism>
<evidence type="ECO:0000313" key="6">
    <source>
        <dbReference type="Proteomes" id="UP001596107"/>
    </source>
</evidence>
<gene>
    <name evidence="5" type="ORF">ACFPOD_02545</name>
</gene>
<dbReference type="InterPro" id="IPR054613">
    <property type="entry name" value="Peptidase_S78_dom"/>
</dbReference>
<dbReference type="InterPro" id="IPR006433">
    <property type="entry name" value="Prohead_protease"/>
</dbReference>
<dbReference type="EMBL" id="JBHSNB010000001">
    <property type="protein sequence ID" value="MFC5583975.1"/>
    <property type="molecule type" value="Genomic_DNA"/>
</dbReference>
<comment type="caution">
    <text evidence="5">The sequence shown here is derived from an EMBL/GenBank/DDBJ whole genome shotgun (WGS) entry which is preliminary data.</text>
</comment>